<keyword evidence="2" id="KW-1185">Reference proteome</keyword>
<reference evidence="1" key="1">
    <citation type="submission" date="2022-09" db="EMBL/GenBank/DDBJ databases">
        <title>genome sequence of Deinococcus rubellus.</title>
        <authorList>
            <person name="Srinivasan S."/>
        </authorList>
    </citation>
    <scope>NUCLEOTIDE SEQUENCE</scope>
    <source>
        <strain evidence="1">Ant6</strain>
    </source>
</reference>
<name>A0ABY5YDT8_9DEIO</name>
<accession>A0ABY5YDT8</accession>
<evidence type="ECO:0000313" key="2">
    <source>
        <dbReference type="Proteomes" id="UP001060261"/>
    </source>
</evidence>
<protein>
    <recommendedName>
        <fullName evidence="3">DUF4900 domain-containing protein</fullName>
    </recommendedName>
</protein>
<gene>
    <name evidence="1" type="ORF">N0D28_08865</name>
</gene>
<dbReference type="Proteomes" id="UP001060261">
    <property type="component" value="Chromosome"/>
</dbReference>
<proteinExistence type="predicted"/>
<organism evidence="1 2">
    <name type="scientific">Deinococcus rubellus</name>
    <dbReference type="NCBI Taxonomy" id="1889240"/>
    <lineage>
        <taxon>Bacteria</taxon>
        <taxon>Thermotogati</taxon>
        <taxon>Deinococcota</taxon>
        <taxon>Deinococci</taxon>
        <taxon>Deinococcales</taxon>
        <taxon>Deinococcaceae</taxon>
        <taxon>Deinococcus</taxon>
    </lineage>
</organism>
<dbReference type="RefSeq" id="WP_260559175.1">
    <property type="nucleotide sequence ID" value="NZ_BAABEC010000071.1"/>
</dbReference>
<sequence length="734" mass="76707">MIVIVLMAMLMLAALLVISANLSLSVRRTTGEQKAVLPAQYSAESGIAYAKSLLDASQRIMTNSTLPAGTTYGTLKSWIASLCQNGATVPVAGYVKANASNTVIVGTSVSIPQSAKVCDVPQFSVNQANFFAQLISNNGTAALAYTQAGIPATSVADRQAFFDRVFSANRAALVNGAQVQAGLRPLTLLQTDEYAYALYFRVSGVDSLGQSSDSSRRITVRGNETVHAFSFKFEVPGVPPTNPNFTSYGQFVNQWGSHAGYYGYGNDFSGPFHTNSIPSFRGVYGTTGVKNGSSISIDGALTSAGYSTIAKSIDAQGNRVDTPSGARVNGLVNDVVNGNDSYIMASEMGSGGSQGAYNLYGATKTPNGTDKSIYIQVAAGNGNPTPSFNANFINMPINSRNQRDLASTAGVLVANPQKISLSASGGTPATFQNIEIVPNGGNLSLPIRLRYAQDKKMLIETSPNSNVFVNAVKSSATSTGWIAAAIGVQPDVFNGMIYADGDIGSLSGPTRLTAAAASANGGAAIAKFAGITVVSQGSTTLTGDVKYENRCLSIRACASKTNGQYDIKNIFGLYSSAGDVRLAYNPTTINQNTAPGTSANAPKNLEIDGFVMAGRGHIIPYNASASNPYDFGSTGSGRDKGTLVVRGGVIKDEDAIVKNGSSGWSENYYYDARGTDYSPPGFPTTSVGVPGVDPTGATLVANWQPALGKTNPDGTQSTNVDFTLMNEFRQEKNQ</sequence>
<evidence type="ECO:0000313" key="1">
    <source>
        <dbReference type="EMBL" id="UWX62881.1"/>
    </source>
</evidence>
<evidence type="ECO:0008006" key="3">
    <source>
        <dbReference type="Google" id="ProtNLM"/>
    </source>
</evidence>
<dbReference type="EMBL" id="CP104213">
    <property type="protein sequence ID" value="UWX62881.1"/>
    <property type="molecule type" value="Genomic_DNA"/>
</dbReference>